<reference evidence="5 6" key="1">
    <citation type="submission" date="2019-03" db="EMBL/GenBank/DDBJ databases">
        <title>Genomic Encyclopedia of Type Strains, Phase IV (KMG-IV): sequencing the most valuable type-strain genomes for metagenomic binning, comparative biology and taxonomic classification.</title>
        <authorList>
            <person name="Goeker M."/>
        </authorList>
    </citation>
    <scope>NUCLEOTIDE SEQUENCE [LARGE SCALE GENOMIC DNA]</scope>
    <source>
        <strain evidence="5 6">DSM 11901</strain>
    </source>
</reference>
<evidence type="ECO:0000256" key="3">
    <source>
        <dbReference type="ARBA" id="ARBA00061607"/>
    </source>
</evidence>
<dbReference type="Pfam" id="PF17863">
    <property type="entry name" value="AAA_lid_2"/>
    <property type="match status" value="1"/>
</dbReference>
<dbReference type="InterPro" id="IPR050764">
    <property type="entry name" value="CbbQ/NirQ/NorQ/GpvN"/>
</dbReference>
<proteinExistence type="inferred from homology"/>
<gene>
    <name evidence="5" type="ORF">EV672_106121</name>
</gene>
<dbReference type="Proteomes" id="UP000294593">
    <property type="component" value="Unassembled WGS sequence"/>
</dbReference>
<evidence type="ECO:0000313" key="5">
    <source>
        <dbReference type="EMBL" id="TDP82165.1"/>
    </source>
</evidence>
<feature type="domain" description="AAA+ ATPase" evidence="4">
    <location>
        <begin position="50"/>
        <end position="191"/>
    </location>
</feature>
<evidence type="ECO:0000259" key="4">
    <source>
        <dbReference type="SMART" id="SM00382"/>
    </source>
</evidence>
<dbReference type="PANTHER" id="PTHR42759:SF5">
    <property type="entry name" value="METHANOL DEHYDROGENASE REGULATOR"/>
    <property type="match status" value="1"/>
</dbReference>
<evidence type="ECO:0000256" key="1">
    <source>
        <dbReference type="ARBA" id="ARBA00022741"/>
    </source>
</evidence>
<name>A0A4R6R8N7_9BURK</name>
<sequence>MLRNDMNPPGASAGPASPNVRQLTSLIDQVSTIIVGKREQVTLSVICLLASGHLLIEDIPGVGKTTLSQALARSLGLSFSRVQFTADLLPSDLIGVSVYERQKEAFVFHPGPVFAQVLLADEINRAGPRTQSALLEAMEERQVTAEGETRPLPSPFFVIATQNPVEQLGTHPLPESQLDRFAMRLSLGYPDAAAERALLTGADRRQSLHDIRPVMGASEWQQWQACLAQVHVSEALLDYLQALLQATRDGRWFAQGLSPRAGLSLLRLARARALVMGRGHVSPEDLQVLWVPGVAHRLQVLSQSGRSAAAQARALLEATPVP</sequence>
<dbReference type="SUPFAM" id="SSF52540">
    <property type="entry name" value="P-loop containing nucleoside triphosphate hydrolases"/>
    <property type="match status" value="1"/>
</dbReference>
<dbReference type="PANTHER" id="PTHR42759">
    <property type="entry name" value="MOXR FAMILY PROTEIN"/>
    <property type="match status" value="1"/>
</dbReference>
<dbReference type="CDD" id="cd00009">
    <property type="entry name" value="AAA"/>
    <property type="match status" value="1"/>
</dbReference>
<keyword evidence="6" id="KW-1185">Reference proteome</keyword>
<keyword evidence="1" id="KW-0547">Nucleotide-binding</keyword>
<dbReference type="FunFam" id="3.40.50.300:FF:000640">
    <property type="entry name" value="MoxR family ATPase"/>
    <property type="match status" value="1"/>
</dbReference>
<dbReference type="Gene3D" id="3.40.50.300">
    <property type="entry name" value="P-loop containing nucleotide triphosphate hydrolases"/>
    <property type="match status" value="1"/>
</dbReference>
<dbReference type="GO" id="GO:0016887">
    <property type="term" value="F:ATP hydrolysis activity"/>
    <property type="evidence" value="ECO:0007669"/>
    <property type="project" value="InterPro"/>
</dbReference>
<keyword evidence="2" id="KW-0067">ATP-binding</keyword>
<dbReference type="InterPro" id="IPR027417">
    <property type="entry name" value="P-loop_NTPase"/>
</dbReference>
<dbReference type="GO" id="GO:0005524">
    <property type="term" value="F:ATP binding"/>
    <property type="evidence" value="ECO:0007669"/>
    <property type="project" value="UniProtKB-KW"/>
</dbReference>
<dbReference type="InterPro" id="IPR041628">
    <property type="entry name" value="ChlI/MoxR_AAA_lid"/>
</dbReference>
<dbReference type="Gene3D" id="1.10.8.80">
    <property type="entry name" value="Magnesium chelatase subunit I, C-Terminal domain"/>
    <property type="match status" value="1"/>
</dbReference>
<dbReference type="Pfam" id="PF07726">
    <property type="entry name" value="AAA_3"/>
    <property type="match status" value="1"/>
</dbReference>
<organism evidence="5 6">
    <name type="scientific">Aquabacterium commune</name>
    <dbReference type="NCBI Taxonomy" id="70586"/>
    <lineage>
        <taxon>Bacteria</taxon>
        <taxon>Pseudomonadati</taxon>
        <taxon>Pseudomonadota</taxon>
        <taxon>Betaproteobacteria</taxon>
        <taxon>Burkholderiales</taxon>
        <taxon>Aquabacterium</taxon>
    </lineage>
</organism>
<comment type="similarity">
    <text evidence="3">Belongs to the MoxR family.</text>
</comment>
<accession>A0A4R6R8N7</accession>
<comment type="caution">
    <text evidence="5">The sequence shown here is derived from an EMBL/GenBank/DDBJ whole genome shotgun (WGS) entry which is preliminary data.</text>
</comment>
<dbReference type="InterPro" id="IPR011703">
    <property type="entry name" value="ATPase_AAA-3"/>
</dbReference>
<dbReference type="AlphaFoldDB" id="A0A4R6R8N7"/>
<evidence type="ECO:0000313" key="6">
    <source>
        <dbReference type="Proteomes" id="UP000294593"/>
    </source>
</evidence>
<dbReference type="SMART" id="SM00382">
    <property type="entry name" value="AAA"/>
    <property type="match status" value="1"/>
</dbReference>
<dbReference type="EMBL" id="SNXW01000006">
    <property type="protein sequence ID" value="TDP82165.1"/>
    <property type="molecule type" value="Genomic_DNA"/>
</dbReference>
<protein>
    <submittedName>
        <fullName evidence="5">MoxR-like ATPase</fullName>
    </submittedName>
</protein>
<evidence type="ECO:0000256" key="2">
    <source>
        <dbReference type="ARBA" id="ARBA00022840"/>
    </source>
</evidence>
<dbReference type="PIRSF" id="PIRSF002849">
    <property type="entry name" value="AAA_ATPase_chaperone_MoxR_prd"/>
    <property type="match status" value="1"/>
</dbReference>
<dbReference type="InterPro" id="IPR003593">
    <property type="entry name" value="AAA+_ATPase"/>
</dbReference>